<dbReference type="EMBL" id="JABSTQ010006284">
    <property type="protein sequence ID" value="KAG0437563.1"/>
    <property type="molecule type" value="Genomic_DNA"/>
</dbReference>
<comment type="caution">
    <text evidence="1">The sequence shown here is derived from an EMBL/GenBank/DDBJ whole genome shotgun (WGS) entry which is preliminary data.</text>
</comment>
<sequence length="518" mass="57375">MFADSTFFLGRCRPRQVRPRDDPFYRYDDVDFITRFRLSKDATIRLLSRIEHVIAFDGLRNCPLSPINQLLVALRFYATGTFQVVLGDLWGVHKSTVCRVVKRVTQAIAALARDFISFPKTEAERRIVSEGFYSMQGFPGVVGTIDCTHVPIQSPGGSVHDSTIFGNSALKALFESGQMNESILLGDGGYACSRYLFTPVAAPKTPAERAYNRAHIPTRSTVERQYGVWKRRVPALEFGLRIKLGPFARSWLTLTAVKVNRVSLPREGFTFLDGLADEWHQWIGRDGVHPSRMGNKVLAGFMGQQVRSILEKMARAKIQQDHKEAMPGTRSWDGWTIKGAPPTAPYPNVAKEESRSTSIRDGDDGVQGIRPTGLVADEFAASPDVGLFALHQDGADWTKGRLFLRQLAARRPGSPGSGHGKLASPWRAWPRGRGSNGPSIVRGTRKLPPPPILKTTVDMAADRIFILGSSRGLGPAGGGRAERVLEPSRRPNRKLQKSSGIRLPSIQFQELRPALDRE</sequence>
<accession>A0AC60QPC2</accession>
<keyword evidence="2" id="KW-1185">Reference proteome</keyword>
<evidence type="ECO:0000313" key="1">
    <source>
        <dbReference type="EMBL" id="KAG0437563.1"/>
    </source>
</evidence>
<name>A0AC60QPC2_IXOPE</name>
<organism evidence="1 2">
    <name type="scientific">Ixodes persulcatus</name>
    <name type="common">Taiga tick</name>
    <dbReference type="NCBI Taxonomy" id="34615"/>
    <lineage>
        <taxon>Eukaryota</taxon>
        <taxon>Metazoa</taxon>
        <taxon>Ecdysozoa</taxon>
        <taxon>Arthropoda</taxon>
        <taxon>Chelicerata</taxon>
        <taxon>Arachnida</taxon>
        <taxon>Acari</taxon>
        <taxon>Parasitiformes</taxon>
        <taxon>Ixodida</taxon>
        <taxon>Ixodoidea</taxon>
        <taxon>Ixodidae</taxon>
        <taxon>Ixodinae</taxon>
        <taxon>Ixodes</taxon>
    </lineage>
</organism>
<gene>
    <name evidence="1" type="ORF">HPB47_017386</name>
</gene>
<protein>
    <submittedName>
        <fullName evidence="1">Uncharacterized protein</fullName>
    </submittedName>
</protein>
<proteinExistence type="predicted"/>
<evidence type="ECO:0000313" key="2">
    <source>
        <dbReference type="Proteomes" id="UP000805193"/>
    </source>
</evidence>
<dbReference type="Proteomes" id="UP000805193">
    <property type="component" value="Unassembled WGS sequence"/>
</dbReference>
<reference evidence="1 2" key="1">
    <citation type="journal article" date="2020" name="Cell">
        <title>Large-Scale Comparative Analyses of Tick Genomes Elucidate Their Genetic Diversity and Vector Capacities.</title>
        <authorList>
            <consortium name="Tick Genome and Microbiome Consortium (TIGMIC)"/>
            <person name="Jia N."/>
            <person name="Wang J."/>
            <person name="Shi W."/>
            <person name="Du L."/>
            <person name="Sun Y."/>
            <person name="Zhan W."/>
            <person name="Jiang J.F."/>
            <person name="Wang Q."/>
            <person name="Zhang B."/>
            <person name="Ji P."/>
            <person name="Bell-Sakyi L."/>
            <person name="Cui X.M."/>
            <person name="Yuan T.T."/>
            <person name="Jiang B.G."/>
            <person name="Yang W.F."/>
            <person name="Lam T.T."/>
            <person name="Chang Q.C."/>
            <person name="Ding S.J."/>
            <person name="Wang X.J."/>
            <person name="Zhu J.G."/>
            <person name="Ruan X.D."/>
            <person name="Zhao L."/>
            <person name="Wei J.T."/>
            <person name="Ye R.Z."/>
            <person name="Que T.C."/>
            <person name="Du C.H."/>
            <person name="Zhou Y.H."/>
            <person name="Cheng J.X."/>
            <person name="Dai P.F."/>
            <person name="Guo W.B."/>
            <person name="Han X.H."/>
            <person name="Huang E.J."/>
            <person name="Li L.F."/>
            <person name="Wei W."/>
            <person name="Gao Y.C."/>
            <person name="Liu J.Z."/>
            <person name="Shao H.Z."/>
            <person name="Wang X."/>
            <person name="Wang C.C."/>
            <person name="Yang T.C."/>
            <person name="Huo Q.B."/>
            <person name="Li W."/>
            <person name="Chen H.Y."/>
            <person name="Chen S.E."/>
            <person name="Zhou L.G."/>
            <person name="Ni X.B."/>
            <person name="Tian J.H."/>
            <person name="Sheng Y."/>
            <person name="Liu T."/>
            <person name="Pan Y.S."/>
            <person name="Xia L.Y."/>
            <person name="Li J."/>
            <person name="Zhao F."/>
            <person name="Cao W.C."/>
        </authorList>
    </citation>
    <scope>NUCLEOTIDE SEQUENCE [LARGE SCALE GENOMIC DNA]</scope>
    <source>
        <strain evidence="1">Iper-2018</strain>
    </source>
</reference>